<dbReference type="PANTHER" id="PTHR33112">
    <property type="entry name" value="DOMAIN PROTEIN, PUTATIVE-RELATED"/>
    <property type="match status" value="1"/>
</dbReference>
<keyword evidence="3" id="KW-1185">Reference proteome</keyword>
<proteinExistence type="predicted"/>
<dbReference type="PANTHER" id="PTHR33112:SF16">
    <property type="entry name" value="HETEROKARYON INCOMPATIBILITY DOMAIN-CONTAINING PROTEIN"/>
    <property type="match status" value="1"/>
</dbReference>
<evidence type="ECO:0000313" key="2">
    <source>
        <dbReference type="EMBL" id="KAF2001385.1"/>
    </source>
</evidence>
<feature type="region of interest" description="Disordered" evidence="1">
    <location>
        <begin position="111"/>
        <end position="132"/>
    </location>
</feature>
<evidence type="ECO:0000256" key="1">
    <source>
        <dbReference type="SAM" id="MobiDB-lite"/>
    </source>
</evidence>
<reference evidence="2" key="1">
    <citation type="journal article" date="2020" name="Stud. Mycol.">
        <title>101 Dothideomycetes genomes: a test case for predicting lifestyles and emergence of pathogens.</title>
        <authorList>
            <person name="Haridas S."/>
            <person name="Albert R."/>
            <person name="Binder M."/>
            <person name="Bloem J."/>
            <person name="Labutti K."/>
            <person name="Salamov A."/>
            <person name="Andreopoulos B."/>
            <person name="Baker S."/>
            <person name="Barry K."/>
            <person name="Bills G."/>
            <person name="Bluhm B."/>
            <person name="Cannon C."/>
            <person name="Castanera R."/>
            <person name="Culley D."/>
            <person name="Daum C."/>
            <person name="Ezra D."/>
            <person name="Gonzalez J."/>
            <person name="Henrissat B."/>
            <person name="Kuo A."/>
            <person name="Liang C."/>
            <person name="Lipzen A."/>
            <person name="Lutzoni F."/>
            <person name="Magnuson J."/>
            <person name="Mondo S."/>
            <person name="Nolan M."/>
            <person name="Ohm R."/>
            <person name="Pangilinan J."/>
            <person name="Park H.-J."/>
            <person name="Ramirez L."/>
            <person name="Alfaro M."/>
            <person name="Sun H."/>
            <person name="Tritt A."/>
            <person name="Yoshinaga Y."/>
            <person name="Zwiers L.-H."/>
            <person name="Turgeon B."/>
            <person name="Goodwin S."/>
            <person name="Spatafora J."/>
            <person name="Crous P."/>
            <person name="Grigoriev I."/>
        </authorList>
    </citation>
    <scope>NUCLEOTIDE SEQUENCE</scope>
    <source>
        <strain evidence="2">CBS 123094</strain>
    </source>
</reference>
<accession>A0A6A5WQM4</accession>
<evidence type="ECO:0000313" key="3">
    <source>
        <dbReference type="Proteomes" id="UP000799779"/>
    </source>
</evidence>
<dbReference type="OrthoDB" id="2958217at2759"/>
<dbReference type="EMBL" id="ML977583">
    <property type="protein sequence ID" value="KAF2001385.1"/>
    <property type="molecule type" value="Genomic_DNA"/>
</dbReference>
<sequence>MEILQARCGSNLGFLELRTLTIVDCELRGRTNAILLDHISFPRELKYDDHLQYDWDEKIHPHLFTTPQNDKLPQGPKGFVPADVTTPDIAKRIKMWLNICDTKHTCISAGGKEHRNHPDPGSGSKISLGRRNGSTEDWLREGTRMDVIYVASYLTIAVDGAHPAQDRFLFEERNILSITDCTHPHLVVPFRMWIHDTVHHQSRINCPELVLPRLKHDRNVLSSRGWTLQERLLSRRIVSLNQYEMSRECDELEEPERMQAGANKCLRQLTIN</sequence>
<organism evidence="2 3">
    <name type="scientific">Amniculicola lignicola CBS 123094</name>
    <dbReference type="NCBI Taxonomy" id="1392246"/>
    <lineage>
        <taxon>Eukaryota</taxon>
        <taxon>Fungi</taxon>
        <taxon>Dikarya</taxon>
        <taxon>Ascomycota</taxon>
        <taxon>Pezizomycotina</taxon>
        <taxon>Dothideomycetes</taxon>
        <taxon>Pleosporomycetidae</taxon>
        <taxon>Pleosporales</taxon>
        <taxon>Amniculicolaceae</taxon>
        <taxon>Amniculicola</taxon>
    </lineage>
</organism>
<name>A0A6A5WQM4_9PLEO</name>
<protein>
    <submittedName>
        <fullName evidence="2">Uncharacterized protein</fullName>
    </submittedName>
</protein>
<dbReference type="AlphaFoldDB" id="A0A6A5WQM4"/>
<gene>
    <name evidence="2" type="ORF">P154DRAFT_575106</name>
</gene>
<dbReference type="Proteomes" id="UP000799779">
    <property type="component" value="Unassembled WGS sequence"/>
</dbReference>